<protein>
    <submittedName>
        <fullName evidence="5">Ketoacyl-ACP synthase III</fullName>
    </submittedName>
</protein>
<evidence type="ECO:0000259" key="4">
    <source>
        <dbReference type="Pfam" id="PF08545"/>
    </source>
</evidence>
<dbReference type="Pfam" id="PF08541">
    <property type="entry name" value="ACP_syn_III_C"/>
    <property type="match status" value="1"/>
</dbReference>
<feature type="domain" description="Beta-ketoacyl-[acyl-carrier-protein] synthase III C-terminal" evidence="3">
    <location>
        <begin position="267"/>
        <end position="357"/>
    </location>
</feature>
<dbReference type="Proteomes" id="UP001139031">
    <property type="component" value="Unassembled WGS sequence"/>
</dbReference>
<dbReference type="RefSeq" id="WP_224192185.1">
    <property type="nucleotide sequence ID" value="NZ_JAIRAU010000015.1"/>
</dbReference>
<evidence type="ECO:0000256" key="1">
    <source>
        <dbReference type="ARBA" id="ARBA00022679"/>
    </source>
</evidence>
<proteinExistence type="predicted"/>
<accession>A0ABS7TQJ6</accession>
<evidence type="ECO:0000313" key="5">
    <source>
        <dbReference type="EMBL" id="MBZ5710417.1"/>
    </source>
</evidence>
<evidence type="ECO:0000313" key="6">
    <source>
        <dbReference type="Proteomes" id="UP001139031"/>
    </source>
</evidence>
<dbReference type="InterPro" id="IPR013751">
    <property type="entry name" value="ACP_syn_III_N"/>
</dbReference>
<dbReference type="EMBL" id="JAIRAU010000015">
    <property type="protein sequence ID" value="MBZ5710417.1"/>
    <property type="molecule type" value="Genomic_DNA"/>
</dbReference>
<dbReference type="CDD" id="cd00830">
    <property type="entry name" value="KAS_III"/>
    <property type="match status" value="1"/>
</dbReference>
<keyword evidence="6" id="KW-1185">Reference proteome</keyword>
<keyword evidence="1" id="KW-0808">Transferase</keyword>
<dbReference type="InterPro" id="IPR016039">
    <property type="entry name" value="Thiolase-like"/>
</dbReference>
<dbReference type="PANTHER" id="PTHR34069">
    <property type="entry name" value="3-OXOACYL-[ACYL-CARRIER-PROTEIN] SYNTHASE 3"/>
    <property type="match status" value="1"/>
</dbReference>
<dbReference type="SUPFAM" id="SSF53901">
    <property type="entry name" value="Thiolase-like"/>
    <property type="match status" value="1"/>
</dbReference>
<dbReference type="InterPro" id="IPR013747">
    <property type="entry name" value="ACP_syn_III_C"/>
</dbReference>
<evidence type="ECO:0000259" key="3">
    <source>
        <dbReference type="Pfam" id="PF08541"/>
    </source>
</evidence>
<dbReference type="Pfam" id="PF08545">
    <property type="entry name" value="ACP_syn_III"/>
    <property type="match status" value="1"/>
</dbReference>
<comment type="caution">
    <text evidence="5">The sequence shown here is derived from an EMBL/GenBank/DDBJ whole genome shotgun (WGS) entry which is preliminary data.</text>
</comment>
<evidence type="ECO:0000256" key="2">
    <source>
        <dbReference type="ARBA" id="ARBA00023315"/>
    </source>
</evidence>
<organism evidence="5 6">
    <name type="scientific">Nannocystis pusilla</name>
    <dbReference type="NCBI Taxonomy" id="889268"/>
    <lineage>
        <taxon>Bacteria</taxon>
        <taxon>Pseudomonadati</taxon>
        <taxon>Myxococcota</taxon>
        <taxon>Polyangia</taxon>
        <taxon>Nannocystales</taxon>
        <taxon>Nannocystaceae</taxon>
        <taxon>Nannocystis</taxon>
    </lineage>
</organism>
<feature type="domain" description="Beta-ketoacyl-[acyl-carrier-protein] synthase III N-terminal" evidence="4">
    <location>
        <begin position="130"/>
        <end position="211"/>
    </location>
</feature>
<keyword evidence="2" id="KW-0012">Acyltransferase</keyword>
<reference evidence="5" key="1">
    <citation type="submission" date="2021-08" db="EMBL/GenBank/DDBJ databases">
        <authorList>
            <person name="Stevens D.C."/>
        </authorList>
    </citation>
    <scope>NUCLEOTIDE SEQUENCE</scope>
    <source>
        <strain evidence="5">DSM 53165</strain>
    </source>
</reference>
<sequence>MIVRIAGVGGYVPPIVVTNERLVKAIPGWTPERIEEKTGIRERRHVWEFDEATGRAIVPEVVADPGPSAQMAERALRDALAQAGLQPCDLDGILMTTCTPDQVSFSHDAMILHKRLGLRPEAFAVMHDDGCGGAMFHLATARELILGGQRRTIAVIGANAFAAHLDREVYAGRLPHNGKELGSFLSWYLFGDGAGAIILRGESGSGPSGILGSYAANEHLDLVIRRGGGGMYPPGRSLVTDTAFYVDGQLVASCFAPYLKKATDGALARSELGLGDIGRFYLHQANKRVLEKFIAEVGIPAEKVPMHMERYGNMVSAGTLVLLAEDLRDGHVKLGSGEPILMAALGAGAQYAAHVIRL</sequence>
<gene>
    <name evidence="5" type="ORF">K7C98_14240</name>
</gene>
<name>A0ABS7TQJ6_9BACT</name>
<dbReference type="PANTHER" id="PTHR34069:SF3">
    <property type="entry name" value="ACYL-COA:ACYL-COA ALKYLTRANSFERASE"/>
    <property type="match status" value="1"/>
</dbReference>
<dbReference type="Gene3D" id="3.40.47.10">
    <property type="match status" value="1"/>
</dbReference>